<comment type="similarity">
    <text evidence="3 15">Belongs to the CDP-alcohol phosphatidyltransferase class-I family.</text>
</comment>
<organism evidence="17 18">
    <name type="scientific">Desulfarculus baarsii (strain ATCC 33931 / DSM 2075 / LMG 7858 / VKM B-1802 / 2st14)</name>
    <dbReference type="NCBI Taxonomy" id="644282"/>
    <lineage>
        <taxon>Bacteria</taxon>
        <taxon>Pseudomonadati</taxon>
        <taxon>Thermodesulfobacteriota</taxon>
        <taxon>Desulfarculia</taxon>
        <taxon>Desulfarculales</taxon>
        <taxon>Desulfarculaceae</taxon>
        <taxon>Desulfarculus</taxon>
    </lineage>
</organism>
<dbReference type="EC" id="2.7.8.8" evidence="4"/>
<dbReference type="KEGG" id="dbr:Deba_0752"/>
<dbReference type="InterPro" id="IPR000462">
    <property type="entry name" value="CDP-OH_P_trans"/>
</dbReference>
<dbReference type="HOGENOM" id="CLU_049944_2_0_7"/>
<dbReference type="GO" id="GO:0016020">
    <property type="term" value="C:membrane"/>
    <property type="evidence" value="ECO:0007669"/>
    <property type="project" value="InterPro"/>
</dbReference>
<dbReference type="OrthoDB" id="9777147at2"/>
<comment type="catalytic activity">
    <reaction evidence="1">
        <text>a CDP-1,2-diacyl-sn-glycerol + L-serine = a 1,2-diacyl-sn-glycero-3-phospho-L-serine + CMP + H(+)</text>
        <dbReference type="Rhea" id="RHEA:16913"/>
        <dbReference type="ChEBI" id="CHEBI:15378"/>
        <dbReference type="ChEBI" id="CHEBI:33384"/>
        <dbReference type="ChEBI" id="CHEBI:57262"/>
        <dbReference type="ChEBI" id="CHEBI:58332"/>
        <dbReference type="ChEBI" id="CHEBI:60377"/>
        <dbReference type="EC" id="2.7.8.8"/>
    </reaction>
</comment>
<proteinExistence type="inferred from homology"/>
<keyword evidence="8 16" id="KW-0812">Transmembrane</keyword>
<evidence type="ECO:0000256" key="12">
    <source>
        <dbReference type="ARBA" id="ARBA00023209"/>
    </source>
</evidence>
<dbReference type="STRING" id="644282.Deba_0752"/>
<dbReference type="PROSITE" id="PS00379">
    <property type="entry name" value="CDP_ALCOHOL_P_TRANSF"/>
    <property type="match status" value="1"/>
</dbReference>
<dbReference type="InterPro" id="IPR048254">
    <property type="entry name" value="CDP_ALCOHOL_P_TRANSF_CS"/>
</dbReference>
<evidence type="ECO:0000256" key="9">
    <source>
        <dbReference type="ARBA" id="ARBA00022989"/>
    </source>
</evidence>
<feature type="transmembrane region" description="Helical" evidence="16">
    <location>
        <begin position="108"/>
        <end position="129"/>
    </location>
</feature>
<dbReference type="GO" id="GO:0008654">
    <property type="term" value="P:phospholipid biosynthetic process"/>
    <property type="evidence" value="ECO:0007669"/>
    <property type="project" value="UniProtKB-KW"/>
</dbReference>
<evidence type="ECO:0000256" key="8">
    <source>
        <dbReference type="ARBA" id="ARBA00022692"/>
    </source>
</evidence>
<feature type="transmembrane region" description="Helical" evidence="16">
    <location>
        <begin position="21"/>
        <end position="39"/>
    </location>
</feature>
<dbReference type="AlphaFoldDB" id="E1QEY8"/>
<gene>
    <name evidence="17" type="ordered locus">Deba_0752</name>
</gene>
<dbReference type="GO" id="GO:0012505">
    <property type="term" value="C:endomembrane system"/>
    <property type="evidence" value="ECO:0007669"/>
    <property type="project" value="UniProtKB-SubCell"/>
</dbReference>
<evidence type="ECO:0000256" key="6">
    <source>
        <dbReference type="ARBA" id="ARBA00022516"/>
    </source>
</evidence>
<evidence type="ECO:0000256" key="5">
    <source>
        <dbReference type="ARBA" id="ARBA00017171"/>
    </source>
</evidence>
<evidence type="ECO:0000313" key="17">
    <source>
        <dbReference type="EMBL" id="ADK84124.1"/>
    </source>
</evidence>
<name>E1QEY8_DESB2</name>
<keyword evidence="11 16" id="KW-0472">Membrane</keyword>
<dbReference type="EMBL" id="CP002085">
    <property type="protein sequence ID" value="ADK84124.1"/>
    <property type="molecule type" value="Genomic_DNA"/>
</dbReference>
<evidence type="ECO:0000256" key="16">
    <source>
        <dbReference type="SAM" id="Phobius"/>
    </source>
</evidence>
<dbReference type="GO" id="GO:0003882">
    <property type="term" value="F:CDP-diacylglycerol-serine O-phosphatidyltransferase activity"/>
    <property type="evidence" value="ECO:0007669"/>
    <property type="project" value="UniProtKB-EC"/>
</dbReference>
<evidence type="ECO:0000256" key="11">
    <source>
        <dbReference type="ARBA" id="ARBA00023136"/>
    </source>
</evidence>
<feature type="transmembrane region" description="Helical" evidence="16">
    <location>
        <begin position="203"/>
        <end position="219"/>
    </location>
</feature>
<evidence type="ECO:0000256" key="13">
    <source>
        <dbReference type="ARBA" id="ARBA00023264"/>
    </source>
</evidence>
<keyword evidence="18" id="KW-1185">Reference proteome</keyword>
<dbReference type="PANTHER" id="PTHR14269:SF61">
    <property type="entry name" value="CDP-DIACYLGLYCEROL--SERINE O-PHOSPHATIDYLTRANSFERASE"/>
    <property type="match status" value="1"/>
</dbReference>
<keyword evidence="9 16" id="KW-1133">Transmembrane helix</keyword>
<evidence type="ECO:0000256" key="7">
    <source>
        <dbReference type="ARBA" id="ARBA00022679"/>
    </source>
</evidence>
<sequence length="263" mass="28641">MARRRRPKRSNKEARRRAIYLLPNLFTTASLFSGFFAMIEAIDGNFLVASAAIFASLIFDGLDGRVARATNTTSRFGVEYDSLADLVAFGAAPAVMFYVWALRPLGRLGFLAAFLFAACGALRLARFNVQSDSAKPSKHFVGLPIPAAASMLAGTVMMWTQTSLVEPIPAWVAVAMVFVLSFLMVSNIPYLSFKSLGLARLRSFNGLVACLLLFVLVALQPYVMGFALLALYVVGGPLGARLLERGKAEKEQAEQLEHKPDHS</sequence>
<dbReference type="RefSeq" id="WP_013257579.1">
    <property type="nucleotide sequence ID" value="NC_014365.1"/>
</dbReference>
<keyword evidence="6" id="KW-0444">Lipid biosynthesis</keyword>
<dbReference type="InterPro" id="IPR004533">
    <property type="entry name" value="CDP-diaglyc--ser_O-PTrfase"/>
</dbReference>
<dbReference type="Pfam" id="PF01066">
    <property type="entry name" value="CDP-OH_P_transf"/>
    <property type="match status" value="1"/>
</dbReference>
<feature type="transmembrane region" description="Helical" evidence="16">
    <location>
        <begin position="83"/>
        <end position="102"/>
    </location>
</feature>
<evidence type="ECO:0000256" key="14">
    <source>
        <dbReference type="ARBA" id="ARBA00032361"/>
    </source>
</evidence>
<dbReference type="PANTHER" id="PTHR14269">
    <property type="entry name" value="CDP-DIACYLGLYCEROL--GLYCEROL-3-PHOSPHATE 3-PHOSPHATIDYLTRANSFERASE-RELATED"/>
    <property type="match status" value="1"/>
</dbReference>
<evidence type="ECO:0000256" key="2">
    <source>
        <dbReference type="ARBA" id="ARBA00004127"/>
    </source>
</evidence>
<protein>
    <recommendedName>
        <fullName evidence="5">CDP-diacylglycerol--serine O-phosphatidyltransferase</fullName>
        <ecNumber evidence="4">2.7.8.8</ecNumber>
    </recommendedName>
    <alternativeName>
        <fullName evidence="14">Phosphatidylserine synthase</fullName>
    </alternativeName>
</protein>
<dbReference type="NCBIfam" id="TIGR00473">
    <property type="entry name" value="pssA"/>
    <property type="match status" value="1"/>
</dbReference>
<feature type="transmembrane region" description="Helical" evidence="16">
    <location>
        <begin position="168"/>
        <end position="191"/>
    </location>
</feature>
<dbReference type="Proteomes" id="UP000009047">
    <property type="component" value="Chromosome"/>
</dbReference>
<accession>E1QEY8</accession>
<evidence type="ECO:0000313" key="18">
    <source>
        <dbReference type="Proteomes" id="UP000009047"/>
    </source>
</evidence>
<evidence type="ECO:0000256" key="1">
    <source>
        <dbReference type="ARBA" id="ARBA00000287"/>
    </source>
</evidence>
<evidence type="ECO:0000256" key="3">
    <source>
        <dbReference type="ARBA" id="ARBA00010441"/>
    </source>
</evidence>
<feature type="transmembrane region" description="Helical" evidence="16">
    <location>
        <begin position="45"/>
        <end position="62"/>
    </location>
</feature>
<keyword evidence="7 15" id="KW-0808">Transferase</keyword>
<comment type="subcellular location">
    <subcellularLocation>
        <location evidence="2">Endomembrane system</location>
        <topology evidence="2">Multi-pass membrane protein</topology>
    </subcellularLocation>
</comment>
<evidence type="ECO:0000256" key="10">
    <source>
        <dbReference type="ARBA" id="ARBA00023098"/>
    </source>
</evidence>
<dbReference type="InterPro" id="IPR043130">
    <property type="entry name" value="CDP-OH_PTrfase_TM_dom"/>
</dbReference>
<dbReference type="Gene3D" id="1.20.120.1760">
    <property type="match status" value="1"/>
</dbReference>
<dbReference type="InterPro" id="IPR050324">
    <property type="entry name" value="CDP-alcohol_PTase-I"/>
</dbReference>
<keyword evidence="12" id="KW-0594">Phospholipid biosynthesis</keyword>
<evidence type="ECO:0000256" key="4">
    <source>
        <dbReference type="ARBA" id="ARBA00013174"/>
    </source>
</evidence>
<dbReference type="eggNOG" id="COG1183">
    <property type="taxonomic scope" value="Bacteria"/>
</dbReference>
<reference evidence="17 18" key="1">
    <citation type="journal article" date="2010" name="Stand. Genomic Sci.">
        <title>Complete genome sequence of Desulfarculus baarsii type strain (2st14).</title>
        <authorList>
            <person name="Sun H."/>
            <person name="Spring S."/>
            <person name="Lapidus A."/>
            <person name="Davenport K."/>
            <person name="Del Rio T.G."/>
            <person name="Tice H."/>
            <person name="Nolan M."/>
            <person name="Copeland A."/>
            <person name="Cheng J.F."/>
            <person name="Lucas S."/>
            <person name="Tapia R."/>
            <person name="Goodwin L."/>
            <person name="Pitluck S."/>
            <person name="Ivanova N."/>
            <person name="Pagani I."/>
            <person name="Mavromatis K."/>
            <person name="Ovchinnikova G."/>
            <person name="Pati A."/>
            <person name="Chen A."/>
            <person name="Palaniappan K."/>
            <person name="Hauser L."/>
            <person name="Chang Y.J."/>
            <person name="Jeffries C.D."/>
            <person name="Detter J.C."/>
            <person name="Han C."/>
            <person name="Rohde M."/>
            <person name="Brambilla E."/>
            <person name="Goker M."/>
            <person name="Woyke T."/>
            <person name="Bristow J."/>
            <person name="Eisen J.A."/>
            <person name="Markowitz V."/>
            <person name="Hugenholtz P."/>
            <person name="Kyrpides N.C."/>
            <person name="Klenk H.P."/>
            <person name="Land M."/>
        </authorList>
    </citation>
    <scope>NUCLEOTIDE SEQUENCE [LARGE SCALE GENOMIC DNA]</scope>
    <source>
        <strain evidence="18">ATCC 33931 / DSM 2075 / LMG 7858 / VKM B-1802 / 2st14</strain>
    </source>
</reference>
<keyword evidence="10" id="KW-0443">Lipid metabolism</keyword>
<feature type="transmembrane region" description="Helical" evidence="16">
    <location>
        <begin position="141"/>
        <end position="162"/>
    </location>
</feature>
<keyword evidence="13" id="KW-1208">Phospholipid metabolism</keyword>
<evidence type="ECO:0000256" key="15">
    <source>
        <dbReference type="RuleBase" id="RU003750"/>
    </source>
</evidence>